<name>A0A4U5N372_STECR</name>
<organism evidence="1 2">
    <name type="scientific">Steinernema carpocapsae</name>
    <name type="common">Entomopathogenic nematode</name>
    <dbReference type="NCBI Taxonomy" id="34508"/>
    <lineage>
        <taxon>Eukaryota</taxon>
        <taxon>Metazoa</taxon>
        <taxon>Ecdysozoa</taxon>
        <taxon>Nematoda</taxon>
        <taxon>Chromadorea</taxon>
        <taxon>Rhabditida</taxon>
        <taxon>Tylenchina</taxon>
        <taxon>Panagrolaimomorpha</taxon>
        <taxon>Strongyloidoidea</taxon>
        <taxon>Steinernematidae</taxon>
        <taxon>Steinernema</taxon>
    </lineage>
</organism>
<protein>
    <submittedName>
        <fullName evidence="1">Uncharacterized protein</fullName>
    </submittedName>
</protein>
<sequence length="93" mass="10375">MPITSLQSPFSAFLNEFAATRNVSELMFILNVSQLASNNCEKLLFDTFFVVAFLASIPSQLQPAERATAGSVCKILSNRDHLDKFSENAKKRF</sequence>
<evidence type="ECO:0000313" key="1">
    <source>
        <dbReference type="EMBL" id="TKR76887.1"/>
    </source>
</evidence>
<gene>
    <name evidence="1" type="ORF">L596_017959</name>
</gene>
<keyword evidence="2" id="KW-1185">Reference proteome</keyword>
<reference evidence="1 2" key="2">
    <citation type="journal article" date="2019" name="G3 (Bethesda)">
        <title>Hybrid Assembly of the Genome of the Entomopathogenic Nematode Steinernema carpocapsae Identifies the X-Chromosome.</title>
        <authorList>
            <person name="Serra L."/>
            <person name="Macchietto M."/>
            <person name="Macias-Munoz A."/>
            <person name="McGill C.J."/>
            <person name="Rodriguez I.M."/>
            <person name="Rodriguez B."/>
            <person name="Murad R."/>
            <person name="Mortazavi A."/>
        </authorList>
    </citation>
    <scope>NUCLEOTIDE SEQUENCE [LARGE SCALE GENOMIC DNA]</scope>
    <source>
        <strain evidence="1 2">ALL</strain>
    </source>
</reference>
<comment type="caution">
    <text evidence="1">The sequence shown here is derived from an EMBL/GenBank/DDBJ whole genome shotgun (WGS) entry which is preliminary data.</text>
</comment>
<proteinExistence type="predicted"/>
<dbReference type="EMBL" id="AZBU02000005">
    <property type="protein sequence ID" value="TKR76887.1"/>
    <property type="molecule type" value="Genomic_DNA"/>
</dbReference>
<dbReference type="Proteomes" id="UP000298663">
    <property type="component" value="Unassembled WGS sequence"/>
</dbReference>
<dbReference type="AlphaFoldDB" id="A0A4U5N372"/>
<reference evidence="1 2" key="1">
    <citation type="journal article" date="2015" name="Genome Biol.">
        <title>Comparative genomics of Steinernema reveals deeply conserved gene regulatory networks.</title>
        <authorList>
            <person name="Dillman A.R."/>
            <person name="Macchietto M."/>
            <person name="Porter C.F."/>
            <person name="Rogers A."/>
            <person name="Williams B."/>
            <person name="Antoshechkin I."/>
            <person name="Lee M.M."/>
            <person name="Goodwin Z."/>
            <person name="Lu X."/>
            <person name="Lewis E.E."/>
            <person name="Goodrich-Blair H."/>
            <person name="Stock S.P."/>
            <person name="Adams B.J."/>
            <person name="Sternberg P.W."/>
            <person name="Mortazavi A."/>
        </authorList>
    </citation>
    <scope>NUCLEOTIDE SEQUENCE [LARGE SCALE GENOMIC DNA]</scope>
    <source>
        <strain evidence="1 2">ALL</strain>
    </source>
</reference>
<accession>A0A4U5N372</accession>
<evidence type="ECO:0000313" key="2">
    <source>
        <dbReference type="Proteomes" id="UP000298663"/>
    </source>
</evidence>